<evidence type="ECO:0000313" key="1">
    <source>
        <dbReference type="EMBL" id="KAK9693887.1"/>
    </source>
</evidence>
<gene>
    <name evidence="1" type="ORF">QE152_g33904</name>
</gene>
<evidence type="ECO:0008006" key="3">
    <source>
        <dbReference type="Google" id="ProtNLM"/>
    </source>
</evidence>
<dbReference type="Proteomes" id="UP001458880">
    <property type="component" value="Unassembled WGS sequence"/>
</dbReference>
<sequence>MYHNSCISETSDFVSGVIDDGGQVFTDMRNAFDRIDHKIILNKLGAVGVEGVLLLNKNTIGSQFEFCQRAGRLCAVTILLPIIGG</sequence>
<reference evidence="1 2" key="1">
    <citation type="journal article" date="2024" name="BMC Genomics">
        <title>De novo assembly and annotation of Popillia japonica's genome with initial clues to its potential as an invasive pest.</title>
        <authorList>
            <person name="Cucini C."/>
            <person name="Boschi S."/>
            <person name="Funari R."/>
            <person name="Cardaioli E."/>
            <person name="Iannotti N."/>
            <person name="Marturano G."/>
            <person name="Paoli F."/>
            <person name="Bruttini M."/>
            <person name="Carapelli A."/>
            <person name="Frati F."/>
            <person name="Nardi F."/>
        </authorList>
    </citation>
    <scope>NUCLEOTIDE SEQUENCE [LARGE SCALE GENOMIC DNA]</scope>
    <source>
        <strain evidence="1">DMR45628</strain>
    </source>
</reference>
<comment type="caution">
    <text evidence="1">The sequence shown here is derived from an EMBL/GenBank/DDBJ whole genome shotgun (WGS) entry which is preliminary data.</text>
</comment>
<proteinExistence type="predicted"/>
<dbReference type="EMBL" id="JASPKY010000529">
    <property type="protein sequence ID" value="KAK9693887.1"/>
    <property type="molecule type" value="Genomic_DNA"/>
</dbReference>
<accession>A0AAW1IUP8</accession>
<organism evidence="1 2">
    <name type="scientific">Popillia japonica</name>
    <name type="common">Japanese beetle</name>
    <dbReference type="NCBI Taxonomy" id="7064"/>
    <lineage>
        <taxon>Eukaryota</taxon>
        <taxon>Metazoa</taxon>
        <taxon>Ecdysozoa</taxon>
        <taxon>Arthropoda</taxon>
        <taxon>Hexapoda</taxon>
        <taxon>Insecta</taxon>
        <taxon>Pterygota</taxon>
        <taxon>Neoptera</taxon>
        <taxon>Endopterygota</taxon>
        <taxon>Coleoptera</taxon>
        <taxon>Polyphaga</taxon>
        <taxon>Scarabaeiformia</taxon>
        <taxon>Scarabaeidae</taxon>
        <taxon>Rutelinae</taxon>
        <taxon>Popillia</taxon>
    </lineage>
</organism>
<name>A0AAW1IUP8_POPJA</name>
<keyword evidence="2" id="KW-1185">Reference proteome</keyword>
<dbReference type="AlphaFoldDB" id="A0AAW1IUP8"/>
<evidence type="ECO:0000313" key="2">
    <source>
        <dbReference type="Proteomes" id="UP001458880"/>
    </source>
</evidence>
<protein>
    <recommendedName>
        <fullName evidence="3">Reverse transcriptase domain-containing protein</fullName>
    </recommendedName>
</protein>